<evidence type="ECO:0000313" key="8">
    <source>
        <dbReference type="Proteomes" id="UP000051861"/>
    </source>
</evidence>
<dbReference type="AlphaFoldDB" id="A0A0S7XTQ5"/>
<keyword evidence="6" id="KW-0573">Peptidoglycan synthesis</keyword>
<evidence type="ECO:0000256" key="2">
    <source>
        <dbReference type="ARBA" id="ARBA00022692"/>
    </source>
</evidence>
<sequence>MINFRMLKLSDLLLWIAAGALILIGFLAIFSTTYSMQIKLGGDPLFYVKRQLFSLVMGVIGLAIFAYLDYKHLKKIAPYLYVIMLVLLALVLFFGSGSQTAQRWFQLGPFSFQPSELSKMIIVICLAAFFSEREKLSNLWNAGFLLALVGIPFFLIFKQPDLGTALVFVFILIGMLAASGSSPKLLILLVTPMISILLRPFIYLWIAYLVLMALVLFLSRASFWDWVLILGLNIAVGVAMPYIWGMLKSYQRQRILSFLDPGSDPHGAGYHSLQSRIAVGSGGIFGRGFLRGSQTQLQFIPEQHSDFAFSAIGEEFGFVGSAIVLLLFAVMIWRTLVIASGSMDTFGSLLASGFAIMTIFHVFVNIGMTLGILPIVGMPLPFLSFGGSSLLMNMISIGILQSIVMRRKKIIF</sequence>
<feature type="transmembrane region" description="Helical" evidence="6">
    <location>
        <begin position="12"/>
        <end position="31"/>
    </location>
</feature>
<evidence type="ECO:0000256" key="5">
    <source>
        <dbReference type="ARBA" id="ARBA00023136"/>
    </source>
</evidence>
<dbReference type="PANTHER" id="PTHR30474:SF1">
    <property type="entry name" value="PEPTIDOGLYCAN GLYCOSYLTRANSFERASE MRDB"/>
    <property type="match status" value="1"/>
</dbReference>
<dbReference type="UniPathway" id="UPA00219"/>
<dbReference type="GO" id="GO:0009252">
    <property type="term" value="P:peptidoglycan biosynthetic process"/>
    <property type="evidence" value="ECO:0007669"/>
    <property type="project" value="UniProtKB-UniRule"/>
</dbReference>
<dbReference type="GO" id="GO:0005886">
    <property type="term" value="C:plasma membrane"/>
    <property type="evidence" value="ECO:0007669"/>
    <property type="project" value="UniProtKB-SubCell"/>
</dbReference>
<feature type="transmembrane region" description="Helical" evidence="6">
    <location>
        <begin position="164"/>
        <end position="181"/>
    </location>
</feature>
<evidence type="ECO:0000256" key="6">
    <source>
        <dbReference type="HAMAP-Rule" id="MF_02079"/>
    </source>
</evidence>
<dbReference type="GO" id="GO:0071555">
    <property type="term" value="P:cell wall organization"/>
    <property type="evidence" value="ECO:0007669"/>
    <property type="project" value="UniProtKB-KW"/>
</dbReference>
<comment type="pathway">
    <text evidence="6">Cell wall biogenesis; peptidoglycan biosynthesis.</text>
</comment>
<dbReference type="GO" id="GO:0008955">
    <property type="term" value="F:peptidoglycan glycosyltransferase activity"/>
    <property type="evidence" value="ECO:0007669"/>
    <property type="project" value="UniProtKB-UniRule"/>
</dbReference>
<protein>
    <recommendedName>
        <fullName evidence="6">Peptidoglycan glycosyltransferase RodA</fullName>
        <shortName evidence="6">PGT</shortName>
        <ecNumber evidence="6">2.4.99.28</ecNumber>
    </recommendedName>
    <alternativeName>
        <fullName evidence="6">Cell elongation protein RodA</fullName>
    </alternativeName>
    <alternativeName>
        <fullName evidence="6">Cell wall polymerase</fullName>
    </alternativeName>
    <alternativeName>
        <fullName evidence="6">Peptidoglycan polymerase</fullName>
        <shortName evidence="6">PG polymerase</shortName>
    </alternativeName>
</protein>
<feature type="transmembrane region" description="Helical" evidence="6">
    <location>
        <begin position="52"/>
        <end position="70"/>
    </location>
</feature>
<dbReference type="Pfam" id="PF01098">
    <property type="entry name" value="FTSW_RODA_SPOVE"/>
    <property type="match status" value="2"/>
</dbReference>
<keyword evidence="6" id="KW-1003">Cell membrane</keyword>
<dbReference type="GO" id="GO:0032153">
    <property type="term" value="C:cell division site"/>
    <property type="evidence" value="ECO:0007669"/>
    <property type="project" value="TreeGrafter"/>
</dbReference>
<keyword evidence="4 6" id="KW-1133">Transmembrane helix</keyword>
<feature type="transmembrane region" description="Helical" evidence="6">
    <location>
        <begin position="349"/>
        <end position="376"/>
    </location>
</feature>
<dbReference type="PANTHER" id="PTHR30474">
    <property type="entry name" value="CELL CYCLE PROTEIN"/>
    <property type="match status" value="1"/>
</dbReference>
<keyword evidence="6" id="KW-0328">Glycosyltransferase</keyword>
<dbReference type="GO" id="GO:0015648">
    <property type="term" value="F:lipid-linked peptidoglycan transporter activity"/>
    <property type="evidence" value="ECO:0007669"/>
    <property type="project" value="TreeGrafter"/>
</dbReference>
<organism evidence="7 8">
    <name type="scientific">candidate division WOR-1 bacterium DG_54_3</name>
    <dbReference type="NCBI Taxonomy" id="1703775"/>
    <lineage>
        <taxon>Bacteria</taxon>
        <taxon>Bacillati</taxon>
        <taxon>Saganbacteria</taxon>
    </lineage>
</organism>
<keyword evidence="3 6" id="KW-0133">Cell shape</keyword>
<proteinExistence type="inferred from homology"/>
<dbReference type="HAMAP" id="MF_02079">
    <property type="entry name" value="PGT_RodA"/>
    <property type="match status" value="1"/>
</dbReference>
<dbReference type="EC" id="2.4.99.28" evidence="6"/>
<comment type="caution">
    <text evidence="7">The sequence shown here is derived from an EMBL/GenBank/DDBJ whole genome shotgun (WGS) entry which is preliminary data.</text>
</comment>
<comment type="catalytic activity">
    <reaction evidence="6">
        <text>[GlcNAc-(1-&gt;4)-Mur2Ac(oyl-L-Ala-gamma-D-Glu-L-Lys-D-Ala-D-Ala)](n)-di-trans,octa-cis-undecaprenyl diphosphate + beta-D-GlcNAc-(1-&gt;4)-Mur2Ac(oyl-L-Ala-gamma-D-Glu-L-Lys-D-Ala-D-Ala)-di-trans,octa-cis-undecaprenyl diphosphate = [GlcNAc-(1-&gt;4)-Mur2Ac(oyl-L-Ala-gamma-D-Glu-L-Lys-D-Ala-D-Ala)](n+1)-di-trans,octa-cis-undecaprenyl diphosphate + di-trans,octa-cis-undecaprenyl diphosphate + H(+)</text>
        <dbReference type="Rhea" id="RHEA:23708"/>
        <dbReference type="Rhea" id="RHEA-COMP:9602"/>
        <dbReference type="Rhea" id="RHEA-COMP:9603"/>
        <dbReference type="ChEBI" id="CHEBI:15378"/>
        <dbReference type="ChEBI" id="CHEBI:58405"/>
        <dbReference type="ChEBI" id="CHEBI:60033"/>
        <dbReference type="ChEBI" id="CHEBI:78435"/>
        <dbReference type="EC" id="2.4.99.28"/>
    </reaction>
</comment>
<gene>
    <name evidence="6" type="primary">rodA</name>
    <name evidence="7" type="ORF">AMJ44_09800</name>
</gene>
<comment type="similarity">
    <text evidence="6">Belongs to the SEDS family. MrdB/RodA subfamily.</text>
</comment>
<dbReference type="GO" id="GO:0008360">
    <property type="term" value="P:regulation of cell shape"/>
    <property type="evidence" value="ECO:0007669"/>
    <property type="project" value="UniProtKB-KW"/>
</dbReference>
<reference evidence="7 8" key="1">
    <citation type="journal article" date="2015" name="Microbiome">
        <title>Genomic resolution of linkages in carbon, nitrogen, and sulfur cycling among widespread estuary sediment bacteria.</title>
        <authorList>
            <person name="Baker B.J."/>
            <person name="Lazar C.S."/>
            <person name="Teske A.P."/>
            <person name="Dick G.J."/>
        </authorList>
    </citation>
    <scope>NUCLEOTIDE SEQUENCE [LARGE SCALE GENOMIC DNA]</scope>
    <source>
        <strain evidence="7">DG_54_3</strain>
    </source>
</reference>
<dbReference type="GO" id="GO:0051301">
    <property type="term" value="P:cell division"/>
    <property type="evidence" value="ECO:0007669"/>
    <property type="project" value="InterPro"/>
</dbReference>
<name>A0A0S7XTQ5_UNCSA</name>
<feature type="transmembrane region" description="Helical" evidence="6">
    <location>
        <begin position="316"/>
        <end position="337"/>
    </location>
</feature>
<feature type="transmembrane region" description="Helical" evidence="6">
    <location>
        <begin position="117"/>
        <end position="133"/>
    </location>
</feature>
<feature type="transmembrane region" description="Helical" evidence="6">
    <location>
        <begin position="139"/>
        <end position="157"/>
    </location>
</feature>
<dbReference type="NCBIfam" id="TIGR02210">
    <property type="entry name" value="rodA_shape"/>
    <property type="match status" value="1"/>
</dbReference>
<keyword evidence="6" id="KW-0808">Transferase</keyword>
<comment type="function">
    <text evidence="6">Peptidoglycan polymerase that is essential for cell wall elongation.</text>
</comment>
<keyword evidence="5 6" id="KW-0472">Membrane</keyword>
<accession>A0A0S7XTQ5</accession>
<dbReference type="PATRIC" id="fig|1703775.3.peg.483"/>
<comment type="subcellular location">
    <subcellularLocation>
        <location evidence="6">Cell membrane</location>
        <topology evidence="6">Multi-pass membrane protein</topology>
    </subcellularLocation>
    <subcellularLocation>
        <location evidence="1">Membrane</location>
        <topology evidence="1">Multi-pass membrane protein</topology>
    </subcellularLocation>
</comment>
<keyword evidence="2 6" id="KW-0812">Transmembrane</keyword>
<feature type="transmembrane region" description="Helical" evidence="6">
    <location>
        <begin position="382"/>
        <end position="404"/>
    </location>
</feature>
<dbReference type="Proteomes" id="UP000051861">
    <property type="component" value="Unassembled WGS sequence"/>
</dbReference>
<evidence type="ECO:0000313" key="7">
    <source>
        <dbReference type="EMBL" id="KPJ65619.1"/>
    </source>
</evidence>
<feature type="transmembrane region" description="Helical" evidence="6">
    <location>
        <begin position="226"/>
        <end position="244"/>
    </location>
</feature>
<keyword evidence="6" id="KW-0961">Cell wall biogenesis/degradation</keyword>
<evidence type="ECO:0000256" key="4">
    <source>
        <dbReference type="ARBA" id="ARBA00022989"/>
    </source>
</evidence>
<evidence type="ECO:0000256" key="3">
    <source>
        <dbReference type="ARBA" id="ARBA00022960"/>
    </source>
</evidence>
<dbReference type="NCBIfam" id="NF037961">
    <property type="entry name" value="RodA_shape"/>
    <property type="match status" value="1"/>
</dbReference>
<dbReference type="EMBL" id="LIZX01000108">
    <property type="protein sequence ID" value="KPJ65619.1"/>
    <property type="molecule type" value="Genomic_DNA"/>
</dbReference>
<evidence type="ECO:0000256" key="1">
    <source>
        <dbReference type="ARBA" id="ARBA00004141"/>
    </source>
</evidence>
<dbReference type="InterPro" id="IPR001182">
    <property type="entry name" value="FtsW/RodA"/>
</dbReference>
<feature type="transmembrane region" description="Helical" evidence="6">
    <location>
        <begin position="201"/>
        <end position="219"/>
    </location>
</feature>
<dbReference type="InterPro" id="IPR011923">
    <property type="entry name" value="RodA/MrdB"/>
</dbReference>
<feature type="transmembrane region" description="Helical" evidence="6">
    <location>
        <begin position="76"/>
        <end position="96"/>
    </location>
</feature>